<keyword evidence="6" id="KW-0694">RNA-binding</keyword>
<dbReference type="Gene3D" id="3.30.920.30">
    <property type="entry name" value="Hypothetical protein"/>
    <property type="match status" value="1"/>
</dbReference>
<evidence type="ECO:0000313" key="8">
    <source>
        <dbReference type="EMBL" id="EKD66466.1"/>
    </source>
</evidence>
<organism evidence="8">
    <name type="scientific">uncultured bacterium</name>
    <name type="common">gcode 4</name>
    <dbReference type="NCBI Taxonomy" id="1234023"/>
    <lineage>
        <taxon>Bacteria</taxon>
        <taxon>environmental samples</taxon>
    </lineage>
</organism>
<evidence type="ECO:0000256" key="6">
    <source>
        <dbReference type="ARBA" id="ARBA00022884"/>
    </source>
</evidence>
<proteinExistence type="inferred from homology"/>
<comment type="similarity">
    <text evidence="1">Belongs to the HicA mRNA interferase family.</text>
</comment>
<dbReference type="EMBL" id="AMFJ01021625">
    <property type="protein sequence ID" value="EKD66466.1"/>
    <property type="molecule type" value="Genomic_DNA"/>
</dbReference>
<evidence type="ECO:0000256" key="1">
    <source>
        <dbReference type="ARBA" id="ARBA00006620"/>
    </source>
</evidence>
<dbReference type="InterPro" id="IPR038570">
    <property type="entry name" value="HicA_sf"/>
</dbReference>
<evidence type="ECO:0000256" key="3">
    <source>
        <dbReference type="ARBA" id="ARBA00022722"/>
    </source>
</evidence>
<keyword evidence="5" id="KW-0378">Hydrolase</keyword>
<dbReference type="AlphaFoldDB" id="K2AXH3"/>
<evidence type="ECO:0000256" key="5">
    <source>
        <dbReference type="ARBA" id="ARBA00022801"/>
    </source>
</evidence>
<sequence length="72" mass="8874">MKQFSPEIIIKFLVYNWWIIDHTTWSHKIMYNENSKKRTVVPFHKKDLPVWTLLAILKQTWLTKQDLLDFKK</sequence>
<dbReference type="Pfam" id="PF07927">
    <property type="entry name" value="HicA_toxin"/>
    <property type="match status" value="1"/>
</dbReference>
<accession>K2AXH3</accession>
<protein>
    <recommendedName>
        <fullName evidence="9">YcfA family protein</fullName>
    </recommendedName>
</protein>
<gene>
    <name evidence="8" type="ORF">ACD_49C00039G0003</name>
</gene>
<dbReference type="GO" id="GO:0004519">
    <property type="term" value="F:endonuclease activity"/>
    <property type="evidence" value="ECO:0007669"/>
    <property type="project" value="UniProtKB-KW"/>
</dbReference>
<evidence type="ECO:0000256" key="2">
    <source>
        <dbReference type="ARBA" id="ARBA00022649"/>
    </source>
</evidence>
<comment type="caution">
    <text evidence="8">The sequence shown here is derived from an EMBL/GenBank/DDBJ whole genome shotgun (WGS) entry which is preliminary data.</text>
</comment>
<dbReference type="GO" id="GO:0003729">
    <property type="term" value="F:mRNA binding"/>
    <property type="evidence" value="ECO:0007669"/>
    <property type="project" value="InterPro"/>
</dbReference>
<keyword evidence="7" id="KW-0346">Stress response</keyword>
<keyword evidence="3" id="KW-0540">Nuclease</keyword>
<evidence type="ECO:0000256" key="4">
    <source>
        <dbReference type="ARBA" id="ARBA00022759"/>
    </source>
</evidence>
<keyword evidence="2" id="KW-1277">Toxin-antitoxin system</keyword>
<dbReference type="InterPro" id="IPR012933">
    <property type="entry name" value="HicA_mRNA_interferase"/>
</dbReference>
<name>K2AXH3_9BACT</name>
<dbReference type="SUPFAM" id="SSF54786">
    <property type="entry name" value="YcfA/nrd intein domain"/>
    <property type="match status" value="1"/>
</dbReference>
<keyword evidence="4" id="KW-0255">Endonuclease</keyword>
<dbReference type="GO" id="GO:0016787">
    <property type="term" value="F:hydrolase activity"/>
    <property type="evidence" value="ECO:0007669"/>
    <property type="project" value="UniProtKB-KW"/>
</dbReference>
<evidence type="ECO:0000256" key="7">
    <source>
        <dbReference type="ARBA" id="ARBA00023016"/>
    </source>
</evidence>
<evidence type="ECO:0008006" key="9">
    <source>
        <dbReference type="Google" id="ProtNLM"/>
    </source>
</evidence>
<reference evidence="8" key="1">
    <citation type="journal article" date="2012" name="Science">
        <title>Fermentation, hydrogen, and sulfur metabolism in multiple uncultivated bacterial phyla.</title>
        <authorList>
            <person name="Wrighton K.C."/>
            <person name="Thomas B.C."/>
            <person name="Sharon I."/>
            <person name="Miller C.S."/>
            <person name="Castelle C.J."/>
            <person name="VerBerkmoes N.C."/>
            <person name="Wilkins M.J."/>
            <person name="Hettich R.L."/>
            <person name="Lipton M.S."/>
            <person name="Williams K.H."/>
            <person name="Long P.E."/>
            <person name="Banfield J.F."/>
        </authorList>
    </citation>
    <scope>NUCLEOTIDE SEQUENCE [LARGE SCALE GENOMIC DNA]</scope>
</reference>